<name>A0ABV1SIY4_9RHOB</name>
<dbReference type="EMBL" id="JAYWLC010000012">
    <property type="protein sequence ID" value="MER5172863.1"/>
    <property type="molecule type" value="Genomic_DNA"/>
</dbReference>
<dbReference type="InterPro" id="IPR027266">
    <property type="entry name" value="TrmE/GcvT-like"/>
</dbReference>
<reference evidence="2 3" key="1">
    <citation type="submission" date="2024-01" db="EMBL/GenBank/DDBJ databases">
        <authorList>
            <person name="Deng Y."/>
            <person name="Su J."/>
        </authorList>
    </citation>
    <scope>NUCLEOTIDE SEQUENCE [LARGE SCALE GENOMIC DNA]</scope>
    <source>
        <strain evidence="2 3">CPCC 100088</strain>
    </source>
</reference>
<dbReference type="RefSeq" id="WP_350937945.1">
    <property type="nucleotide sequence ID" value="NZ_JAYWLC010000012.1"/>
</dbReference>
<evidence type="ECO:0000256" key="1">
    <source>
        <dbReference type="SAM" id="MobiDB-lite"/>
    </source>
</evidence>
<accession>A0ABV1SIY4</accession>
<dbReference type="Proteomes" id="UP001438953">
    <property type="component" value="Unassembled WGS sequence"/>
</dbReference>
<dbReference type="Gene3D" id="3.30.1360.120">
    <property type="entry name" value="Probable tRNA modification gtpase trme, domain 1"/>
    <property type="match status" value="1"/>
</dbReference>
<comment type="caution">
    <text evidence="2">The sequence shown here is derived from an EMBL/GenBank/DDBJ whole genome shotgun (WGS) entry which is preliminary data.</text>
</comment>
<evidence type="ECO:0000313" key="3">
    <source>
        <dbReference type="Proteomes" id="UP001438953"/>
    </source>
</evidence>
<evidence type="ECO:0000313" key="2">
    <source>
        <dbReference type="EMBL" id="MER5172863.1"/>
    </source>
</evidence>
<feature type="region of interest" description="Disordered" evidence="1">
    <location>
        <begin position="1"/>
        <end position="24"/>
    </location>
</feature>
<dbReference type="Gene3D" id="3.30.70.1520">
    <property type="entry name" value="Heterotetrameric sarcosine oxidase"/>
    <property type="match status" value="1"/>
</dbReference>
<proteinExistence type="predicted"/>
<protein>
    <submittedName>
        <fullName evidence="2">Sarcosine oxidase subunit gamma</fullName>
    </submittedName>
</protein>
<sequence length="197" mass="21014">MTHADTQDRHAAEMARETRIGTTTLSERSDMALVSLGVKRGAQVPVPMGVSLPGPGNWHGGRGLGAFWTGPGQWMLEAENVSEADMTRNLRHGMPGLSISAQGASRVMLELVACDASTIEDLVIRLTDLDVASFAPGSARSARIGGAEIFAIRRSFNRLALLVPRHDSGHIWQVVNRAMVARAAAPRCVANALEPAL</sequence>
<reference evidence="2 3" key="2">
    <citation type="submission" date="2024-06" db="EMBL/GenBank/DDBJ databases">
        <title>Thioclava kandeliae sp. nov. from a rhizosphere soil sample of Kandelia candel in a mangrove.</title>
        <authorList>
            <person name="Mu T."/>
        </authorList>
    </citation>
    <scope>NUCLEOTIDE SEQUENCE [LARGE SCALE GENOMIC DNA]</scope>
    <source>
        <strain evidence="2 3">CPCC 100088</strain>
    </source>
</reference>
<feature type="compositionally biased region" description="Basic and acidic residues" evidence="1">
    <location>
        <begin position="1"/>
        <end position="19"/>
    </location>
</feature>
<keyword evidence="3" id="KW-1185">Reference proteome</keyword>
<gene>
    <name evidence="2" type="ORF">VSX56_13885</name>
</gene>
<organism evidence="2 3">
    <name type="scientific">Thioclava kandeliae</name>
    <dbReference type="NCBI Taxonomy" id="3070818"/>
    <lineage>
        <taxon>Bacteria</taxon>
        <taxon>Pseudomonadati</taxon>
        <taxon>Pseudomonadota</taxon>
        <taxon>Alphaproteobacteria</taxon>
        <taxon>Rhodobacterales</taxon>
        <taxon>Paracoccaceae</taxon>
        <taxon>Thioclava</taxon>
    </lineage>
</organism>